<comment type="cofactor">
    <cofactor evidence="1">
        <name>[4Fe-4S] cluster</name>
        <dbReference type="ChEBI" id="CHEBI:49883"/>
    </cofactor>
</comment>
<gene>
    <name evidence="8" type="ORF">HPF_22445</name>
</gene>
<dbReference type="AlphaFoldDB" id="A0A4P6X9L8"/>
<dbReference type="NCBIfam" id="TIGR02495">
    <property type="entry name" value="NrdG2"/>
    <property type="match status" value="1"/>
</dbReference>
<evidence type="ECO:0000256" key="2">
    <source>
        <dbReference type="ARBA" id="ARBA00022485"/>
    </source>
</evidence>
<dbReference type="KEGG" id="hpse:HPF_22445"/>
<keyword evidence="3" id="KW-0949">S-adenosyl-L-methionine</keyword>
<reference evidence="8 9" key="1">
    <citation type="submission" date="2019-03" db="EMBL/GenBank/DDBJ databases">
        <authorList>
            <person name="Sebastian G."/>
            <person name="Baumann P."/>
            <person name="Ruckert C."/>
            <person name="Kalinowski J."/>
            <person name="Nebel B."/>
            <person name="Takors R."/>
            <person name="Blombach B."/>
        </authorList>
    </citation>
    <scope>NUCLEOTIDE SEQUENCE [LARGE SCALE GENOMIC DNA]</scope>
    <source>
        <strain evidence="8 9">DSM 1084</strain>
    </source>
</reference>
<dbReference type="GO" id="GO:0003824">
    <property type="term" value="F:catalytic activity"/>
    <property type="evidence" value="ECO:0007669"/>
    <property type="project" value="InterPro"/>
</dbReference>
<dbReference type="CDD" id="cd01335">
    <property type="entry name" value="Radical_SAM"/>
    <property type="match status" value="1"/>
</dbReference>
<dbReference type="GO" id="GO:0051539">
    <property type="term" value="F:4 iron, 4 sulfur cluster binding"/>
    <property type="evidence" value="ECO:0007669"/>
    <property type="project" value="UniProtKB-KW"/>
</dbReference>
<dbReference type="GO" id="GO:0046872">
    <property type="term" value="F:metal ion binding"/>
    <property type="evidence" value="ECO:0007669"/>
    <property type="project" value="UniProtKB-KW"/>
</dbReference>
<evidence type="ECO:0000259" key="7">
    <source>
        <dbReference type="PROSITE" id="PS51918"/>
    </source>
</evidence>
<accession>A0A4P6X9L8</accession>
<proteinExistence type="predicted"/>
<protein>
    <submittedName>
        <fullName evidence="8">Pyrroloquinoline quinone biosynthesis protein PqqE</fullName>
    </submittedName>
</protein>
<dbReference type="PANTHER" id="PTHR30352:SF13">
    <property type="entry name" value="GLYCYL-RADICAL ENZYME ACTIVATING ENZYME YJJW-RELATED"/>
    <property type="match status" value="1"/>
</dbReference>
<dbReference type="PANTHER" id="PTHR30352">
    <property type="entry name" value="PYRUVATE FORMATE-LYASE-ACTIVATING ENZYME"/>
    <property type="match status" value="1"/>
</dbReference>
<dbReference type="EMBL" id="CP037867">
    <property type="protein sequence ID" value="QBM30464.1"/>
    <property type="molecule type" value="Genomic_DNA"/>
</dbReference>
<keyword evidence="2" id="KW-0004">4Fe-4S</keyword>
<name>A0A4P6X9L8_HYDPS</name>
<dbReference type="SFLD" id="SFLDS00029">
    <property type="entry name" value="Radical_SAM"/>
    <property type="match status" value="1"/>
</dbReference>
<keyword evidence="5" id="KW-0408">Iron</keyword>
<evidence type="ECO:0000256" key="5">
    <source>
        <dbReference type="ARBA" id="ARBA00023004"/>
    </source>
</evidence>
<keyword evidence="6" id="KW-0411">Iron-sulfur</keyword>
<dbReference type="InterPro" id="IPR034457">
    <property type="entry name" value="Organic_radical-activating"/>
</dbReference>
<keyword evidence="9" id="KW-1185">Reference proteome</keyword>
<evidence type="ECO:0000313" key="9">
    <source>
        <dbReference type="Proteomes" id="UP000293912"/>
    </source>
</evidence>
<sequence>MPNPAVPPEASDAVRRGADALRIGGLTRLTGIDFPGRLAAVVFLQGCPWRCVYCHNPALLDAAVPGALSWPAVRAFLQQRRGLLDGVIFSGGEPTLQAALVPALAEARAMGHATGLHTGGMYPQRLAQALAHLDWVGLDVKAPRHLHDTVTGARGGAGRAARSLRLLLDSGVALECRTTWHAGLFGRDDLFRLADELAAQSVRHWVLQTCRGPASSRDVLDASDLAALALRFERFECR</sequence>
<dbReference type="SFLD" id="SFLDG01094">
    <property type="entry name" value="Uncharacterised_Radical_SAM_Su"/>
    <property type="match status" value="1"/>
</dbReference>
<dbReference type="SUPFAM" id="SSF102114">
    <property type="entry name" value="Radical SAM enzymes"/>
    <property type="match status" value="1"/>
</dbReference>
<keyword evidence="4" id="KW-0479">Metal-binding</keyword>
<evidence type="ECO:0000256" key="6">
    <source>
        <dbReference type="ARBA" id="ARBA00023014"/>
    </source>
</evidence>
<evidence type="ECO:0000256" key="1">
    <source>
        <dbReference type="ARBA" id="ARBA00001966"/>
    </source>
</evidence>
<dbReference type="Gene3D" id="3.20.20.70">
    <property type="entry name" value="Aldolase class I"/>
    <property type="match status" value="1"/>
</dbReference>
<dbReference type="InterPro" id="IPR013785">
    <property type="entry name" value="Aldolase_TIM"/>
</dbReference>
<dbReference type="InterPro" id="IPR007197">
    <property type="entry name" value="rSAM"/>
</dbReference>
<feature type="domain" description="Radical SAM core" evidence="7">
    <location>
        <begin position="33"/>
        <end position="238"/>
    </location>
</feature>
<dbReference type="Pfam" id="PF04055">
    <property type="entry name" value="Radical_SAM"/>
    <property type="match status" value="1"/>
</dbReference>
<dbReference type="InterPro" id="IPR058240">
    <property type="entry name" value="rSAM_sf"/>
</dbReference>
<evidence type="ECO:0000256" key="4">
    <source>
        <dbReference type="ARBA" id="ARBA00022723"/>
    </source>
</evidence>
<dbReference type="Proteomes" id="UP000293912">
    <property type="component" value="Chromosome"/>
</dbReference>
<dbReference type="PROSITE" id="PS51918">
    <property type="entry name" value="RADICAL_SAM"/>
    <property type="match status" value="1"/>
</dbReference>
<evidence type="ECO:0000313" key="8">
    <source>
        <dbReference type="EMBL" id="QBM30464.1"/>
    </source>
</evidence>
<dbReference type="InterPro" id="IPR012840">
    <property type="entry name" value="NrdG2"/>
</dbReference>
<organism evidence="8 9">
    <name type="scientific">Hydrogenophaga pseudoflava</name>
    <name type="common">Pseudomonas carboxydoflava</name>
    <dbReference type="NCBI Taxonomy" id="47421"/>
    <lineage>
        <taxon>Bacteria</taxon>
        <taxon>Pseudomonadati</taxon>
        <taxon>Pseudomonadota</taxon>
        <taxon>Betaproteobacteria</taxon>
        <taxon>Burkholderiales</taxon>
        <taxon>Comamonadaceae</taxon>
        <taxon>Hydrogenophaga</taxon>
    </lineage>
</organism>
<evidence type="ECO:0000256" key="3">
    <source>
        <dbReference type="ARBA" id="ARBA00022691"/>
    </source>
</evidence>